<gene>
    <name evidence="6" type="ORF">BW733_11470</name>
</gene>
<proteinExistence type="inferred from homology"/>
<comment type="similarity">
    <text evidence="1">Belongs to the UDPGP type 1 family.</text>
</comment>
<feature type="binding site" evidence="5">
    <location>
        <position position="91"/>
    </location>
    <ligand>
        <name>UTP</name>
        <dbReference type="ChEBI" id="CHEBI:46398"/>
    </ligand>
</feature>
<feature type="binding site" evidence="5">
    <location>
        <position position="156"/>
    </location>
    <ligand>
        <name>UTP</name>
        <dbReference type="ChEBI" id="CHEBI:46398"/>
    </ligand>
</feature>
<sequence length="459" mass="50408">MSEAGLEAARQKMTDAGVSAPAIEVFSRFYEMLESGETGVIREDTIEPLLDPPMLTDVDITDLEARDAIGKTVIIKLNGGLGTSMGLDKAKTLLKVRDGQNFLDLIVRQVLAARERYDARLPLLLMNSFRTEDDTLSYLAKYPELRVEGLPLSFMQNQEPKLRADDLTPVEWPDDPTLEWCPPGHGDLYPALEGSGVLDQLLEQGFRYACVSNGDNLGAAPNATIAGWFAKSGAPYAAELCRRTVNDKKGGHLAIRKADGQLILRDTAQTAPEEMDFFTDEHRHPFFHTNNLWFDLVALRKALTERNSVLGLPLIRNEKTVDPADSGSTEVVQIESAMGAAIEVFEGATAICVGRDRFLPVKTTNELLLLRSDVYSLTGEGKLVATTENSPEISLDPKFYKLVDEFSRRIPSAPSLRKANSLKVKGDWTFEPGVVVFGDVELTDEDTPATIPAGTHLGD</sequence>
<dbReference type="InterPro" id="IPR016267">
    <property type="entry name" value="UDPGP_trans"/>
</dbReference>
<feature type="binding site" evidence="4">
    <location>
        <position position="185"/>
    </location>
    <ligand>
        <name>substrate</name>
    </ligand>
</feature>
<dbReference type="CDD" id="cd00897">
    <property type="entry name" value="UGPase_euk"/>
    <property type="match status" value="1"/>
</dbReference>
<dbReference type="OrthoDB" id="9804758at2"/>
<evidence type="ECO:0000256" key="5">
    <source>
        <dbReference type="PIRSR" id="PIRSR000806-2"/>
    </source>
</evidence>
<dbReference type="InterPro" id="IPR029044">
    <property type="entry name" value="Nucleotide-diphossugar_trans"/>
</dbReference>
<dbReference type="PANTHER" id="PTHR43511">
    <property type="match status" value="1"/>
</dbReference>
<protein>
    <submittedName>
        <fullName evidence="6">UTP--glucose-1-phosphate uridylyltransferase</fullName>
    </submittedName>
</protein>
<name>A0A1Q2D2F9_9ACTN</name>
<keyword evidence="2 6" id="KW-0808">Transferase</keyword>
<feature type="binding site" evidence="5">
    <location>
        <position position="184"/>
    </location>
    <ligand>
        <name>UTP</name>
        <dbReference type="ChEBI" id="CHEBI:46398"/>
    </ligand>
</feature>
<dbReference type="KEGG" id="tfa:BW733_11470"/>
<dbReference type="EMBL" id="CP019607">
    <property type="protein sequence ID" value="AQP52589.1"/>
    <property type="molecule type" value="Genomic_DNA"/>
</dbReference>
<keyword evidence="7" id="KW-1185">Reference proteome</keyword>
<evidence type="ECO:0000256" key="1">
    <source>
        <dbReference type="ARBA" id="ARBA00010401"/>
    </source>
</evidence>
<dbReference type="Gene3D" id="2.160.10.10">
    <property type="entry name" value="Hexapeptide repeat proteins"/>
    <property type="match status" value="1"/>
</dbReference>
<dbReference type="Pfam" id="PF01704">
    <property type="entry name" value="UDPGP"/>
    <property type="match status" value="1"/>
</dbReference>
<organism evidence="6 7">
    <name type="scientific">Tessaracoccus flavescens</name>
    <dbReference type="NCBI Taxonomy" id="399497"/>
    <lineage>
        <taxon>Bacteria</taxon>
        <taxon>Bacillati</taxon>
        <taxon>Actinomycetota</taxon>
        <taxon>Actinomycetes</taxon>
        <taxon>Propionibacteriales</taxon>
        <taxon>Propionibacteriaceae</taxon>
        <taxon>Tessaracoccus</taxon>
    </lineage>
</organism>
<dbReference type="PIRSF" id="PIRSF000806">
    <property type="entry name" value="UDPGP"/>
    <property type="match status" value="1"/>
</dbReference>
<evidence type="ECO:0000256" key="2">
    <source>
        <dbReference type="ARBA" id="ARBA00022679"/>
    </source>
</evidence>
<evidence type="ECO:0000313" key="7">
    <source>
        <dbReference type="Proteomes" id="UP000188235"/>
    </source>
</evidence>
<feature type="binding site" evidence="5">
    <location>
        <position position="215"/>
    </location>
    <ligand>
        <name>UTP</name>
        <dbReference type="ChEBI" id="CHEBI:46398"/>
    </ligand>
</feature>
<accession>A0A1Q2D2F9</accession>
<dbReference type="Gene3D" id="3.90.550.10">
    <property type="entry name" value="Spore Coat Polysaccharide Biosynthesis Protein SpsA, Chain A"/>
    <property type="match status" value="1"/>
</dbReference>
<dbReference type="GO" id="GO:0003983">
    <property type="term" value="F:UTP:glucose-1-phosphate uridylyltransferase activity"/>
    <property type="evidence" value="ECO:0007669"/>
    <property type="project" value="InterPro"/>
</dbReference>
<dbReference type="GO" id="GO:0006011">
    <property type="term" value="P:UDP-alpha-D-glucose metabolic process"/>
    <property type="evidence" value="ECO:0007669"/>
    <property type="project" value="InterPro"/>
</dbReference>
<evidence type="ECO:0000313" key="6">
    <source>
        <dbReference type="EMBL" id="AQP52589.1"/>
    </source>
</evidence>
<evidence type="ECO:0000256" key="4">
    <source>
        <dbReference type="PIRSR" id="PIRSR000806-1"/>
    </source>
</evidence>
<reference evidence="6 7" key="1">
    <citation type="journal article" date="2008" name="Int. J. Syst. Evol. Microbiol.">
        <title>Tessaracoccus flavescens sp. nov., isolated from marine sediment.</title>
        <authorList>
            <person name="Lee D.W."/>
            <person name="Lee S.D."/>
        </authorList>
    </citation>
    <scope>NUCLEOTIDE SEQUENCE [LARGE SCALE GENOMIC DNA]</scope>
    <source>
        <strain evidence="6 7">SST-39T</strain>
    </source>
</reference>
<keyword evidence="3 6" id="KW-0548">Nucleotidyltransferase</keyword>
<evidence type="ECO:0000256" key="3">
    <source>
        <dbReference type="ARBA" id="ARBA00022695"/>
    </source>
</evidence>
<dbReference type="Proteomes" id="UP000188235">
    <property type="component" value="Chromosome"/>
</dbReference>
<dbReference type="SUPFAM" id="SSF53448">
    <property type="entry name" value="Nucleotide-diphospho-sugar transferases"/>
    <property type="match status" value="1"/>
</dbReference>
<dbReference type="RefSeq" id="WP_077352926.1">
    <property type="nucleotide sequence ID" value="NZ_CP019607.1"/>
</dbReference>
<feature type="binding site" evidence="5">
    <location>
        <position position="362"/>
    </location>
    <ligand>
        <name>UTP</name>
        <dbReference type="ChEBI" id="CHEBI:46398"/>
    </ligand>
</feature>
<dbReference type="InterPro" id="IPR002618">
    <property type="entry name" value="UDPGP_fam"/>
</dbReference>
<dbReference type="AlphaFoldDB" id="A0A1Q2D2F9"/>
<dbReference type="STRING" id="399497.BW733_11470"/>